<protein>
    <submittedName>
        <fullName evidence="2">Uncharacterized protein</fullName>
    </submittedName>
</protein>
<organism evidence="2 3">
    <name type="scientific">[Clostridium] citroniae WAL-17108</name>
    <dbReference type="NCBI Taxonomy" id="742733"/>
    <lineage>
        <taxon>Bacteria</taxon>
        <taxon>Bacillati</taxon>
        <taxon>Bacillota</taxon>
        <taxon>Clostridia</taxon>
        <taxon>Lachnospirales</taxon>
        <taxon>Lachnospiraceae</taxon>
        <taxon>Enterocloster</taxon>
    </lineage>
</organism>
<dbReference type="AlphaFoldDB" id="G5HN41"/>
<feature type="transmembrane region" description="Helical" evidence="1">
    <location>
        <begin position="6"/>
        <end position="24"/>
    </location>
</feature>
<reference evidence="2 3" key="1">
    <citation type="submission" date="2011-08" db="EMBL/GenBank/DDBJ databases">
        <title>The Genome Sequence of Clostridium citroniae WAL-17108.</title>
        <authorList>
            <consortium name="The Broad Institute Genome Sequencing Platform"/>
            <person name="Earl A."/>
            <person name="Ward D."/>
            <person name="Feldgarden M."/>
            <person name="Gevers D."/>
            <person name="Finegold S.M."/>
            <person name="Summanen P.H."/>
            <person name="Molitoris D.R."/>
            <person name="Vaisanen M.L."/>
            <person name="Daigneault M."/>
            <person name="Allen-Vercoe E."/>
            <person name="Young S.K."/>
            <person name="Zeng Q."/>
            <person name="Gargeya S."/>
            <person name="Fitzgerald M."/>
            <person name="Haas B."/>
            <person name="Abouelleil A."/>
            <person name="Alvarado L."/>
            <person name="Arachchi H.M."/>
            <person name="Berlin A."/>
            <person name="Brown A."/>
            <person name="Chapman S.B."/>
            <person name="Chen Z."/>
            <person name="Dunbar C."/>
            <person name="Freedman E."/>
            <person name="Gearin G."/>
            <person name="Gellesch M."/>
            <person name="Goldberg J."/>
            <person name="Griggs A."/>
            <person name="Gujja S."/>
            <person name="Heiman D."/>
            <person name="Howarth C."/>
            <person name="Larson L."/>
            <person name="Lui A."/>
            <person name="MacDonald P.J.P."/>
            <person name="Montmayeur A."/>
            <person name="Murphy C."/>
            <person name="Neiman D."/>
            <person name="Pearson M."/>
            <person name="Priest M."/>
            <person name="Roberts A."/>
            <person name="Saif S."/>
            <person name="Shea T."/>
            <person name="Shenoy N."/>
            <person name="Sisk P."/>
            <person name="Stolte C."/>
            <person name="Sykes S."/>
            <person name="Wortman J."/>
            <person name="Nusbaum C."/>
            <person name="Birren B."/>
        </authorList>
    </citation>
    <scope>NUCLEOTIDE SEQUENCE [LARGE SCALE GENOMIC DNA]</scope>
    <source>
        <strain evidence="2 3">WAL-17108</strain>
    </source>
</reference>
<dbReference type="Proteomes" id="UP000003763">
    <property type="component" value="Unassembled WGS sequence"/>
</dbReference>
<dbReference type="HOGENOM" id="CLU_2435625_0_0_9"/>
<keyword evidence="1" id="KW-1133">Transmembrane helix</keyword>
<gene>
    <name evidence="2" type="ORF">HMPREF9469_03867</name>
</gene>
<evidence type="ECO:0000256" key="1">
    <source>
        <dbReference type="SAM" id="Phobius"/>
    </source>
</evidence>
<proteinExistence type="predicted"/>
<evidence type="ECO:0000313" key="3">
    <source>
        <dbReference type="Proteomes" id="UP000003763"/>
    </source>
</evidence>
<name>G5HN41_9FIRM</name>
<keyword evidence="1" id="KW-0812">Transmembrane</keyword>
<comment type="caution">
    <text evidence="2">The sequence shown here is derived from an EMBL/GenBank/DDBJ whole genome shotgun (WGS) entry which is preliminary data.</text>
</comment>
<sequence length="90" mass="10503">MLFYVVHLFLSLLLYFTCAIFKFIDDFFINPIREVSCAATGGVFSDMFVRKYLYNSKLVKLPLPRYLIFYNGLKEEPGRSELNLSVLFSV</sequence>
<keyword evidence="1" id="KW-0472">Membrane</keyword>
<dbReference type="EMBL" id="ADLJ01000030">
    <property type="protein sequence ID" value="EHE97212.1"/>
    <property type="molecule type" value="Genomic_DNA"/>
</dbReference>
<evidence type="ECO:0000313" key="2">
    <source>
        <dbReference type="EMBL" id="EHE97212.1"/>
    </source>
</evidence>
<accession>G5HN41</accession>